<feature type="active site" description="Charge relay system" evidence="9 11">
    <location>
        <position position="560"/>
    </location>
</feature>
<dbReference type="CDD" id="cd04852">
    <property type="entry name" value="Peptidases_S8_3"/>
    <property type="match status" value="1"/>
</dbReference>
<dbReference type="FunFam" id="3.50.30.30:FF:000005">
    <property type="entry name" value="subtilisin-like protease SBT1.5"/>
    <property type="match status" value="1"/>
</dbReference>
<feature type="compositionally biased region" description="Basic and acidic residues" evidence="12">
    <location>
        <begin position="620"/>
        <end position="634"/>
    </location>
</feature>
<dbReference type="SMART" id="SM00343">
    <property type="entry name" value="ZnF_C2HC"/>
    <property type="match status" value="1"/>
</dbReference>
<gene>
    <name evidence="14" type="ORF">HYC85_005531</name>
</gene>
<dbReference type="SUPFAM" id="SSF57756">
    <property type="entry name" value="Retrovirus zinc finger-like domains"/>
    <property type="match status" value="1"/>
</dbReference>
<dbReference type="InterPro" id="IPR041469">
    <property type="entry name" value="Subtilisin-like_FN3"/>
</dbReference>
<evidence type="ECO:0000256" key="4">
    <source>
        <dbReference type="ARBA" id="ARBA00022670"/>
    </source>
</evidence>
<evidence type="ECO:0000256" key="5">
    <source>
        <dbReference type="ARBA" id="ARBA00022729"/>
    </source>
</evidence>
<dbReference type="Pfam" id="PF05922">
    <property type="entry name" value="Inhibitor_I9"/>
    <property type="match status" value="1"/>
</dbReference>
<dbReference type="PRINTS" id="PR00723">
    <property type="entry name" value="SUBTILISIN"/>
</dbReference>
<evidence type="ECO:0000256" key="8">
    <source>
        <dbReference type="ARBA" id="ARBA00023180"/>
    </source>
</evidence>
<dbReference type="InterPro" id="IPR003137">
    <property type="entry name" value="PA_domain"/>
</dbReference>
<dbReference type="PROSITE" id="PS00138">
    <property type="entry name" value="SUBTILASE_SER"/>
    <property type="match status" value="1"/>
</dbReference>
<keyword evidence="10" id="KW-0863">Zinc-finger</keyword>
<evidence type="ECO:0000313" key="15">
    <source>
        <dbReference type="Proteomes" id="UP000593564"/>
    </source>
</evidence>
<evidence type="ECO:0000256" key="10">
    <source>
        <dbReference type="PROSITE-ProRule" id="PRU00047"/>
    </source>
</evidence>
<evidence type="ECO:0000256" key="11">
    <source>
        <dbReference type="PROSITE-ProRule" id="PRU01240"/>
    </source>
</evidence>
<keyword evidence="5" id="KW-0732">Signal</keyword>
<dbReference type="InterPro" id="IPR036852">
    <property type="entry name" value="Peptidase_S8/S53_dom_sf"/>
</dbReference>
<keyword evidence="4 11" id="KW-0645">Protease</keyword>
<dbReference type="InterPro" id="IPR036875">
    <property type="entry name" value="Znf_CCHC_sf"/>
</dbReference>
<dbReference type="InterPro" id="IPR045051">
    <property type="entry name" value="SBT"/>
</dbReference>
<evidence type="ECO:0000256" key="7">
    <source>
        <dbReference type="ARBA" id="ARBA00022825"/>
    </source>
</evidence>
<dbReference type="Pfam" id="PF00098">
    <property type="entry name" value="zf-CCHC"/>
    <property type="match status" value="1"/>
</dbReference>
<keyword evidence="3" id="KW-0964">Secreted</keyword>
<keyword evidence="6 11" id="KW-0378">Hydrolase</keyword>
<evidence type="ECO:0000256" key="1">
    <source>
        <dbReference type="ARBA" id="ARBA00004613"/>
    </source>
</evidence>
<dbReference type="GO" id="GO:0048731">
    <property type="term" value="P:system development"/>
    <property type="evidence" value="ECO:0007669"/>
    <property type="project" value="UniProtKB-ARBA"/>
</dbReference>
<dbReference type="FunFam" id="3.40.50.200:FF:000006">
    <property type="entry name" value="Subtilisin-like protease SBT1.5"/>
    <property type="match status" value="1"/>
</dbReference>
<feature type="domain" description="CCHC-type" evidence="13">
    <location>
        <begin position="253"/>
        <end position="268"/>
    </location>
</feature>
<evidence type="ECO:0000256" key="12">
    <source>
        <dbReference type="SAM" id="MobiDB-lite"/>
    </source>
</evidence>
<dbReference type="FunFam" id="3.30.70.80:FF:000003">
    <property type="entry name" value="Subtilisin-like protease SBT1.9"/>
    <property type="match status" value="1"/>
</dbReference>
<keyword evidence="8" id="KW-0325">Glycoprotein</keyword>
<dbReference type="SUPFAM" id="SSF52025">
    <property type="entry name" value="PA domain"/>
    <property type="match status" value="1"/>
</dbReference>
<dbReference type="SUPFAM" id="SSF52743">
    <property type="entry name" value="Subtilisin-like"/>
    <property type="match status" value="1"/>
</dbReference>
<reference evidence="14 15" key="2">
    <citation type="submission" date="2020-07" db="EMBL/GenBank/DDBJ databases">
        <title>Genome assembly of wild tea tree DASZ reveals pedigree and selection history of tea varieties.</title>
        <authorList>
            <person name="Zhang W."/>
        </authorList>
    </citation>
    <scope>NUCLEOTIDE SEQUENCE [LARGE SCALE GENOMIC DNA]</scope>
    <source>
        <strain evidence="15">cv. G240</strain>
        <tissue evidence="14">Leaf</tissue>
    </source>
</reference>
<dbReference type="GO" id="GO:0004252">
    <property type="term" value="F:serine-type endopeptidase activity"/>
    <property type="evidence" value="ECO:0007669"/>
    <property type="project" value="UniProtKB-UniRule"/>
</dbReference>
<proteinExistence type="inferred from homology"/>
<dbReference type="InterPro" id="IPR010259">
    <property type="entry name" value="S8pro/Inhibitor_I9"/>
</dbReference>
<dbReference type="Pfam" id="PF02225">
    <property type="entry name" value="PA"/>
    <property type="match status" value="1"/>
</dbReference>
<comment type="caution">
    <text evidence="14">The sequence shown here is derived from an EMBL/GenBank/DDBJ whole genome shotgun (WGS) entry which is preliminary data.</text>
</comment>
<organism evidence="14 15">
    <name type="scientific">Camellia sinensis</name>
    <name type="common">Tea plant</name>
    <name type="synonym">Thea sinensis</name>
    <dbReference type="NCBI Taxonomy" id="4442"/>
    <lineage>
        <taxon>Eukaryota</taxon>
        <taxon>Viridiplantae</taxon>
        <taxon>Streptophyta</taxon>
        <taxon>Embryophyta</taxon>
        <taxon>Tracheophyta</taxon>
        <taxon>Spermatophyta</taxon>
        <taxon>Magnoliopsida</taxon>
        <taxon>eudicotyledons</taxon>
        <taxon>Gunneridae</taxon>
        <taxon>Pentapetalae</taxon>
        <taxon>asterids</taxon>
        <taxon>Ericales</taxon>
        <taxon>Theaceae</taxon>
        <taxon>Camellia</taxon>
    </lineage>
</organism>
<evidence type="ECO:0000256" key="6">
    <source>
        <dbReference type="ARBA" id="ARBA00022801"/>
    </source>
</evidence>
<keyword evidence="15" id="KW-1185">Reference proteome</keyword>
<dbReference type="InterPro" id="IPR000209">
    <property type="entry name" value="Peptidase_S8/S53_dom"/>
</dbReference>
<dbReference type="PANTHER" id="PTHR10795">
    <property type="entry name" value="PROPROTEIN CONVERTASE SUBTILISIN/KEXIN"/>
    <property type="match status" value="1"/>
</dbReference>
<evidence type="ECO:0000313" key="14">
    <source>
        <dbReference type="EMBL" id="KAF5958306.1"/>
    </source>
</evidence>
<sequence>MLERDVVSHARAGVERPIERDFRLSSTFDCFAERSSGPSVISDYWPVTVLNPWGRASETSERSRSPLERRNGRSSGQTISTCNFVFRFGGAALDPAWALPRTRQRALPPGPPQADLAARSPIYPLKSAKELWDSLKKKYKTEDTGTKKFVVEGMSLSESFQVPALAEKLPPAWKDFENYLKHKRKEMTMDELIVRLRIKEDNRKAKKRNGKNLIESKANVVEQVHKPHNKKRKFIGDGPKQGDNNGNTKFKGKCYNCGKTGHRASDCRCPKKDRGSTRMGDCIMLLCSYDNKNVAVVVCADLTFSRFTTHVCERFDGLTPTSVSLSFKIPGYNNFKMESEADFQNMLCLARSFRLDHIDVDIIVCGASCGVKRGRSLTHGHDDTGGDGGEMVTNIDKEADLLSNFCQHAGKVLLSADWAGGITHIEQCFEAVLGFFHLSTASMEKKNDVQKRTYIVHMAKSQMPASFVEHTQWYDSSLKSVSDSAEMLYTYNTVVHGFSTRLTVEESQTLESQPGILSVFPETKYELHTTRTPKFLGLDKTPNLFPESDSMTEIIVGVLDTGVWPEIRSFDDTGLGPVPSKWKGTCESGTNFTASNCNRKLIGARFFSKGYEAAVGPIDKSQESKSPRDDDGHGTHTSTTAAGSVVVGASLFGYASGSARGMASRARLAIYKVCWIGGCFASDILAAMDKAVEDNVNVLSLSLGGGFNDYFRDAIAIGAFAAMEKGILVSCSAGNSGPAQYSLANLAPWITTVGAGTLDRNFPAYVSLGNGLNYSGVSLYKGASLPNMMLPFVYAGNASNDTNGNLCTTGTLIPKKISGKIVLCDRGGNARVEKGAVVKAAGGAGMVLANMADNGEELVADAHLLPATAVGQKAGDKIKKYLFSDPNPMATILFEGTKVGIEPSPVVAAFSSRGPNFLTPEILKPDLMAPGVNIIAGWTGSKGPTGLPIDTRRVEFNIVSGTSMSCPHVSGLAAMLMAAKPEWSIAAVRSALMTTAYTTYKNGHSILDVSTGKPSTPFDHGAGHVDPISALNPGLVYDLDVNDYLGFLCASNYTKPQIYILARKNFTCDPTNKYSLTDFNYPSFSVPLLGTQVGRRSGRTTVVKYSRTLTNVGSPATYNVSVSLKSKSVMVSVDPVSLSFSQLNEKKTYTVTFTAGPRPTNTFSSGRIIWSDGEHVVKSPIAISWT</sequence>
<dbReference type="Gene3D" id="3.30.70.80">
    <property type="entry name" value="Peptidase S8 propeptide/proteinase inhibitor I9"/>
    <property type="match status" value="1"/>
</dbReference>
<evidence type="ECO:0000256" key="2">
    <source>
        <dbReference type="ARBA" id="ARBA00011073"/>
    </source>
</evidence>
<dbReference type="GO" id="GO:0003676">
    <property type="term" value="F:nucleic acid binding"/>
    <property type="evidence" value="ECO:0007669"/>
    <property type="project" value="InterPro"/>
</dbReference>
<dbReference type="Gene3D" id="4.10.60.10">
    <property type="entry name" value="Zinc finger, CCHC-type"/>
    <property type="match status" value="1"/>
</dbReference>
<feature type="active site" description="Charge relay system" evidence="9 11">
    <location>
        <position position="633"/>
    </location>
</feature>
<dbReference type="InterPro" id="IPR001878">
    <property type="entry name" value="Znf_CCHC"/>
</dbReference>
<dbReference type="InterPro" id="IPR023828">
    <property type="entry name" value="Peptidase_S8_Ser-AS"/>
</dbReference>
<comment type="subcellular location">
    <subcellularLocation>
        <location evidence="1">Secreted</location>
    </subcellularLocation>
</comment>
<keyword evidence="10" id="KW-0862">Zinc</keyword>
<dbReference type="Pfam" id="PF00082">
    <property type="entry name" value="Peptidase_S8"/>
    <property type="match status" value="1"/>
</dbReference>
<keyword evidence="10" id="KW-0479">Metal-binding</keyword>
<dbReference type="InterPro" id="IPR015500">
    <property type="entry name" value="Peptidase_S8_subtilisin-rel"/>
</dbReference>
<reference evidence="15" key="1">
    <citation type="journal article" date="2020" name="Nat. Commun.">
        <title>Genome assembly of wild tea tree DASZ reveals pedigree and selection history of tea varieties.</title>
        <authorList>
            <person name="Zhang W."/>
            <person name="Zhang Y."/>
            <person name="Qiu H."/>
            <person name="Guo Y."/>
            <person name="Wan H."/>
            <person name="Zhang X."/>
            <person name="Scossa F."/>
            <person name="Alseekh S."/>
            <person name="Zhang Q."/>
            <person name="Wang P."/>
            <person name="Xu L."/>
            <person name="Schmidt M.H."/>
            <person name="Jia X."/>
            <person name="Li D."/>
            <person name="Zhu A."/>
            <person name="Guo F."/>
            <person name="Chen W."/>
            <person name="Ni D."/>
            <person name="Usadel B."/>
            <person name="Fernie A.R."/>
            <person name="Wen W."/>
        </authorList>
    </citation>
    <scope>NUCLEOTIDE SEQUENCE [LARGE SCALE GENOMIC DNA]</scope>
    <source>
        <strain evidence="15">cv. G240</strain>
    </source>
</reference>
<dbReference type="Pfam" id="PF17766">
    <property type="entry name" value="fn3_6"/>
    <property type="match status" value="1"/>
</dbReference>
<dbReference type="PROSITE" id="PS50158">
    <property type="entry name" value="ZF_CCHC"/>
    <property type="match status" value="1"/>
</dbReference>
<feature type="active site" description="Charge relay system" evidence="9 11">
    <location>
        <position position="963"/>
    </location>
</feature>
<dbReference type="GO" id="GO:0008270">
    <property type="term" value="F:zinc ion binding"/>
    <property type="evidence" value="ECO:0007669"/>
    <property type="project" value="UniProtKB-KW"/>
</dbReference>
<dbReference type="Gene3D" id="2.60.40.2310">
    <property type="match status" value="1"/>
</dbReference>
<dbReference type="AlphaFoldDB" id="A0A7J7I1K8"/>
<feature type="compositionally biased region" description="Basic and acidic residues" evidence="12">
    <location>
        <begin position="58"/>
        <end position="71"/>
    </location>
</feature>
<dbReference type="Proteomes" id="UP000593564">
    <property type="component" value="Unassembled WGS sequence"/>
</dbReference>
<evidence type="ECO:0000259" key="13">
    <source>
        <dbReference type="PROSITE" id="PS50158"/>
    </source>
</evidence>
<dbReference type="InterPro" id="IPR046450">
    <property type="entry name" value="PA_dom_sf"/>
</dbReference>
<dbReference type="InterPro" id="IPR034197">
    <property type="entry name" value="Peptidases_S8_3"/>
</dbReference>
<dbReference type="EMBL" id="JACBKZ010000002">
    <property type="protein sequence ID" value="KAF5958306.1"/>
    <property type="molecule type" value="Genomic_DNA"/>
</dbReference>
<keyword evidence="7 11" id="KW-0720">Serine protease</keyword>
<name>A0A7J7I1K8_CAMSI</name>
<dbReference type="PROSITE" id="PS51892">
    <property type="entry name" value="SUBTILASE"/>
    <property type="match status" value="1"/>
</dbReference>
<dbReference type="InterPro" id="IPR037045">
    <property type="entry name" value="S8pro/Inhibitor_I9_sf"/>
</dbReference>
<comment type="similarity">
    <text evidence="2 11">Belongs to the peptidase S8 family.</text>
</comment>
<dbReference type="Gene3D" id="3.40.50.200">
    <property type="entry name" value="Peptidase S8/S53 domain"/>
    <property type="match status" value="1"/>
</dbReference>
<accession>A0A7J7I1K8</accession>
<dbReference type="GO" id="GO:0005576">
    <property type="term" value="C:extracellular region"/>
    <property type="evidence" value="ECO:0007669"/>
    <property type="project" value="UniProtKB-SubCell"/>
</dbReference>
<dbReference type="GO" id="GO:0006508">
    <property type="term" value="P:proteolysis"/>
    <property type="evidence" value="ECO:0007669"/>
    <property type="project" value="UniProtKB-KW"/>
</dbReference>
<feature type="region of interest" description="Disordered" evidence="12">
    <location>
        <begin position="55"/>
        <end position="75"/>
    </location>
</feature>
<evidence type="ECO:0000256" key="9">
    <source>
        <dbReference type="PIRSR" id="PIRSR615500-1"/>
    </source>
</evidence>
<dbReference type="CDD" id="cd02120">
    <property type="entry name" value="PA_subtilisin_like"/>
    <property type="match status" value="1"/>
</dbReference>
<dbReference type="Gene3D" id="3.50.30.30">
    <property type="match status" value="1"/>
</dbReference>
<feature type="region of interest" description="Disordered" evidence="12">
    <location>
        <begin position="618"/>
        <end position="639"/>
    </location>
</feature>
<protein>
    <recommendedName>
        <fullName evidence="13">CCHC-type domain-containing protein</fullName>
    </recommendedName>
</protein>
<evidence type="ECO:0000256" key="3">
    <source>
        <dbReference type="ARBA" id="ARBA00022525"/>
    </source>
</evidence>